<dbReference type="InterPro" id="IPR029026">
    <property type="entry name" value="tRNA_m1G_MTases_N"/>
</dbReference>
<keyword evidence="10" id="KW-1185">Reference proteome</keyword>
<evidence type="ECO:0000256" key="8">
    <source>
        <dbReference type="ARBA" id="ARBA00022884"/>
    </source>
</evidence>
<evidence type="ECO:0000313" key="9">
    <source>
        <dbReference type="EMBL" id="VEL11317.1"/>
    </source>
</evidence>
<dbReference type="AlphaFoldDB" id="A0A3S5A004"/>
<evidence type="ECO:0008006" key="11">
    <source>
        <dbReference type="Google" id="ProtNLM"/>
    </source>
</evidence>
<dbReference type="InterPro" id="IPR029028">
    <property type="entry name" value="Alpha/beta_knot_MTases"/>
</dbReference>
<organism evidence="9 10">
    <name type="scientific">Protopolystoma xenopodis</name>
    <dbReference type="NCBI Taxonomy" id="117903"/>
    <lineage>
        <taxon>Eukaryota</taxon>
        <taxon>Metazoa</taxon>
        <taxon>Spiralia</taxon>
        <taxon>Lophotrochozoa</taxon>
        <taxon>Platyhelminthes</taxon>
        <taxon>Monogenea</taxon>
        <taxon>Polyopisthocotylea</taxon>
        <taxon>Polystomatidea</taxon>
        <taxon>Polystomatidae</taxon>
        <taxon>Protopolystoma</taxon>
    </lineage>
</organism>
<dbReference type="GO" id="GO:0070037">
    <property type="term" value="F:rRNA (pseudouridine) methyltransferase activity"/>
    <property type="evidence" value="ECO:0007669"/>
    <property type="project" value="InterPro"/>
</dbReference>
<dbReference type="GO" id="GO:0070475">
    <property type="term" value="P:rRNA base methylation"/>
    <property type="evidence" value="ECO:0007669"/>
    <property type="project" value="InterPro"/>
</dbReference>
<keyword evidence="3" id="KW-0698">rRNA processing</keyword>
<evidence type="ECO:0000256" key="1">
    <source>
        <dbReference type="ARBA" id="ARBA00008115"/>
    </source>
</evidence>
<name>A0A3S5A004_9PLAT</name>
<proteinExistence type="inferred from homology"/>
<sequence length="206" mass="23162">MSARVTQSIHTAHLSHSVPLLMLYHNPSGRPVKYYVLTLFPLRLIIKKNFFQVYIRTTKNIIIEVNPKIRIPRTFDRFCGLMVQLLHKLSIHAVGGNREKLLKIVKNPVTRYFPPGSLKIGTSVSSDIVNLRELAVESQDIIVFVIGAMAHGSILSTSGDFLDRLISISHFPLSAAQTCSRICTAFEEAWHVEGEVSPRVSNDKKE</sequence>
<evidence type="ECO:0000256" key="7">
    <source>
        <dbReference type="ARBA" id="ARBA00022730"/>
    </source>
</evidence>
<keyword evidence="8" id="KW-0694">RNA-binding</keyword>
<evidence type="ECO:0000256" key="5">
    <source>
        <dbReference type="ARBA" id="ARBA00022679"/>
    </source>
</evidence>
<dbReference type="SUPFAM" id="SSF75217">
    <property type="entry name" value="alpha/beta knot"/>
    <property type="match status" value="1"/>
</dbReference>
<dbReference type="CDD" id="cd18088">
    <property type="entry name" value="Nep1-like"/>
    <property type="match status" value="1"/>
</dbReference>
<keyword evidence="5" id="KW-0808">Transferase</keyword>
<dbReference type="GO" id="GO:0019843">
    <property type="term" value="F:rRNA binding"/>
    <property type="evidence" value="ECO:0007669"/>
    <property type="project" value="UniProtKB-KW"/>
</dbReference>
<comment type="similarity">
    <text evidence="1">Belongs to the class IV-like SAM-binding methyltransferase superfamily. RNA methyltransferase NEP1 family.</text>
</comment>
<dbReference type="EMBL" id="CAAALY010011470">
    <property type="protein sequence ID" value="VEL11317.1"/>
    <property type="molecule type" value="Genomic_DNA"/>
</dbReference>
<dbReference type="InterPro" id="IPR005304">
    <property type="entry name" value="Rbsml_bgen_MeTrfase_EMG1/NEP1"/>
</dbReference>
<keyword evidence="6" id="KW-0949">S-adenosyl-L-methionine</keyword>
<dbReference type="PANTHER" id="PTHR12636">
    <property type="entry name" value="NEP1/MRA1"/>
    <property type="match status" value="1"/>
</dbReference>
<evidence type="ECO:0000256" key="2">
    <source>
        <dbReference type="ARBA" id="ARBA00022517"/>
    </source>
</evidence>
<comment type="caution">
    <text evidence="9">The sequence shown here is derived from an EMBL/GenBank/DDBJ whole genome shotgun (WGS) entry which is preliminary data.</text>
</comment>
<dbReference type="OrthoDB" id="269804at2759"/>
<evidence type="ECO:0000256" key="6">
    <source>
        <dbReference type="ARBA" id="ARBA00022691"/>
    </source>
</evidence>
<keyword evidence="4" id="KW-0489">Methyltransferase</keyword>
<dbReference type="GO" id="GO:0032040">
    <property type="term" value="C:small-subunit processome"/>
    <property type="evidence" value="ECO:0007669"/>
    <property type="project" value="TreeGrafter"/>
</dbReference>
<gene>
    <name evidence="9" type="ORF">PXEA_LOCUS4757</name>
</gene>
<protein>
    <recommendedName>
        <fullName evidence="11">Ribosomal RNA small subunit methyltransferase NEP1</fullName>
    </recommendedName>
</protein>
<evidence type="ECO:0000256" key="4">
    <source>
        <dbReference type="ARBA" id="ARBA00022603"/>
    </source>
</evidence>
<dbReference type="Pfam" id="PF03587">
    <property type="entry name" value="EMG1"/>
    <property type="match status" value="1"/>
</dbReference>
<keyword evidence="7" id="KW-0699">rRNA-binding</keyword>
<keyword evidence="2" id="KW-0690">Ribosome biogenesis</keyword>
<accession>A0A3S5A004</accession>
<dbReference type="Proteomes" id="UP000784294">
    <property type="component" value="Unassembled WGS sequence"/>
</dbReference>
<dbReference type="PANTHER" id="PTHR12636:SF5">
    <property type="entry name" value="RIBOSOMAL RNA SMALL SUBUNIT METHYLTRANSFERASE NEP1"/>
    <property type="match status" value="1"/>
</dbReference>
<dbReference type="Gene3D" id="3.40.1280.10">
    <property type="match status" value="1"/>
</dbReference>
<evidence type="ECO:0000256" key="3">
    <source>
        <dbReference type="ARBA" id="ARBA00022552"/>
    </source>
</evidence>
<reference evidence="9" key="1">
    <citation type="submission" date="2018-11" db="EMBL/GenBank/DDBJ databases">
        <authorList>
            <consortium name="Pathogen Informatics"/>
        </authorList>
    </citation>
    <scope>NUCLEOTIDE SEQUENCE</scope>
</reference>
<evidence type="ECO:0000313" key="10">
    <source>
        <dbReference type="Proteomes" id="UP000784294"/>
    </source>
</evidence>